<keyword evidence="2" id="KW-1133">Transmembrane helix</keyword>
<accession>A0ABN2PKE2</accession>
<evidence type="ECO:0000256" key="1">
    <source>
        <dbReference type="SAM" id="MobiDB-lite"/>
    </source>
</evidence>
<dbReference type="RefSeq" id="WP_152228663.1">
    <property type="nucleotide sequence ID" value="NZ_BAAALV010000007.1"/>
</dbReference>
<feature type="transmembrane region" description="Helical" evidence="2">
    <location>
        <begin position="18"/>
        <end position="38"/>
    </location>
</feature>
<feature type="compositionally biased region" description="Basic and acidic residues" evidence="1">
    <location>
        <begin position="463"/>
        <end position="477"/>
    </location>
</feature>
<feature type="region of interest" description="Disordered" evidence="1">
    <location>
        <begin position="463"/>
        <end position="519"/>
    </location>
</feature>
<gene>
    <name evidence="3" type="ORF">GCM10009688_28360</name>
</gene>
<dbReference type="PANTHER" id="PTHR32309:SF31">
    <property type="entry name" value="CAPSULAR EXOPOLYSACCHARIDE FAMILY"/>
    <property type="match status" value="1"/>
</dbReference>
<organism evidence="3 4">
    <name type="scientific">Arthrobacter gandavensis</name>
    <dbReference type="NCBI Taxonomy" id="169960"/>
    <lineage>
        <taxon>Bacteria</taxon>
        <taxon>Bacillati</taxon>
        <taxon>Actinomycetota</taxon>
        <taxon>Actinomycetes</taxon>
        <taxon>Micrococcales</taxon>
        <taxon>Micrococcaceae</taxon>
        <taxon>Arthrobacter</taxon>
    </lineage>
</organism>
<evidence type="ECO:0000313" key="3">
    <source>
        <dbReference type="EMBL" id="GAA1921678.1"/>
    </source>
</evidence>
<dbReference type="InterPro" id="IPR050445">
    <property type="entry name" value="Bact_polysacc_biosynth/exp"/>
</dbReference>
<comment type="caution">
    <text evidence="3">The sequence shown here is derived from an EMBL/GenBank/DDBJ whole genome shotgun (WGS) entry which is preliminary data.</text>
</comment>
<sequence>MNESSAPLESLRQLVRSYWKLICILGVCGVLAAGAFLLQRPPVYRATAEIVTGTYSLPSEVGTEPAVDKAGPLGLELPAETQARIIASPSVADIAAESLGLGTLEAAELPHQVSADPTTDNTFSVRVEGPSPEEAAERANAVADAYLQYRQETGKRELEALASRANELANDNLAAARALDAPIDAELRDGNSGYASVMLTRRQELERTAATAGASAAAFSSAAGSFDGGGSVLRPASSRTVTEALPVLNVLAFGLGAGLLTGLGAAALRRQFGNVRVGPDVLRRTAPGVFAVGSSSPRPAARLSLRALERTAREEGLEPGRILVRPIGSAQGSGKVLLELVSTLAEDGKAVVLETQDAGVWKELNAFRPRSALPLEWEEAVSGPGGTVRSGGGPEAVRIYVAVASNSQDASEWAVPGGSDIPSILLLRNRRERLRDVLDTIALHSAAGLPVLAALFTDPKAENIHRSHEAPQRRETSAEGTRPGSAEPLRVQPEVARETAVDDGASLAEASSARRKSSG</sequence>
<evidence type="ECO:0000313" key="4">
    <source>
        <dbReference type="Proteomes" id="UP001500784"/>
    </source>
</evidence>
<evidence type="ECO:0000256" key="2">
    <source>
        <dbReference type="SAM" id="Phobius"/>
    </source>
</evidence>
<dbReference type="Proteomes" id="UP001500784">
    <property type="component" value="Unassembled WGS sequence"/>
</dbReference>
<protein>
    <recommendedName>
        <fullName evidence="5">Chain length determinant protein</fullName>
    </recommendedName>
</protein>
<name>A0ABN2PKE2_9MICC</name>
<dbReference type="EMBL" id="BAAALV010000007">
    <property type="protein sequence ID" value="GAA1921678.1"/>
    <property type="molecule type" value="Genomic_DNA"/>
</dbReference>
<proteinExistence type="predicted"/>
<dbReference type="PANTHER" id="PTHR32309">
    <property type="entry name" value="TYROSINE-PROTEIN KINASE"/>
    <property type="match status" value="1"/>
</dbReference>
<reference evidence="3 4" key="1">
    <citation type="journal article" date="2019" name="Int. J. Syst. Evol. Microbiol.">
        <title>The Global Catalogue of Microorganisms (GCM) 10K type strain sequencing project: providing services to taxonomists for standard genome sequencing and annotation.</title>
        <authorList>
            <consortium name="The Broad Institute Genomics Platform"/>
            <consortium name="The Broad Institute Genome Sequencing Center for Infectious Disease"/>
            <person name="Wu L."/>
            <person name="Ma J."/>
        </authorList>
    </citation>
    <scope>NUCLEOTIDE SEQUENCE [LARGE SCALE GENOMIC DNA]</scope>
    <source>
        <strain evidence="3 4">JCM 13316</strain>
    </source>
</reference>
<evidence type="ECO:0008006" key="5">
    <source>
        <dbReference type="Google" id="ProtNLM"/>
    </source>
</evidence>
<keyword evidence="4" id="KW-1185">Reference proteome</keyword>
<keyword evidence="2" id="KW-0472">Membrane</keyword>
<keyword evidence="2" id="KW-0812">Transmembrane</keyword>
<feature type="transmembrane region" description="Helical" evidence="2">
    <location>
        <begin position="246"/>
        <end position="268"/>
    </location>
</feature>